<gene>
    <name evidence="2" type="ORF">TCNE_LOCUS14142</name>
</gene>
<evidence type="ECO:0000259" key="1">
    <source>
        <dbReference type="Pfam" id="PF01682"/>
    </source>
</evidence>
<evidence type="ECO:0000313" key="4">
    <source>
        <dbReference type="WBParaSite" id="TCNE_0001414201-mRNA-1"/>
    </source>
</evidence>
<dbReference type="WBParaSite" id="TCNE_0001414201-mRNA-1">
    <property type="protein sequence ID" value="TCNE_0001414201-mRNA-1"/>
    <property type="gene ID" value="TCNE_0001414201"/>
</dbReference>
<proteinExistence type="predicted"/>
<evidence type="ECO:0000313" key="2">
    <source>
        <dbReference type="EMBL" id="VDM45463.1"/>
    </source>
</evidence>
<sequence>MSAISGWVFDLKTSLSTLPEIHTNECLSSGVSSYSSYPLCNAASCLPGYVCGPYGCARATAKAAITEKIGDERPLLERIRPKSRGTNIFGIARVQSTLIDEYDDTYDNVQRLQPVNPNDLFYECCERRLLPDACLSKCNFNAYTKQALERMFFQRDECPLKAASDIHFCAAQGRDHRDCCHRNGIDATLAGEKCLTFCDQRIDVVVNLDYSYVPCYERFEEMKRCFFNNISAISTRI</sequence>
<evidence type="ECO:0000313" key="3">
    <source>
        <dbReference type="Proteomes" id="UP000050794"/>
    </source>
</evidence>
<keyword evidence="3" id="KW-1185">Reference proteome</keyword>
<dbReference type="PANTHER" id="PTHR46705">
    <property type="entry name" value="PROTEIN CBG09805"/>
    <property type="match status" value="1"/>
</dbReference>
<dbReference type="Proteomes" id="UP000050794">
    <property type="component" value="Unassembled WGS sequence"/>
</dbReference>
<reference evidence="2 3" key="2">
    <citation type="submission" date="2018-11" db="EMBL/GenBank/DDBJ databases">
        <authorList>
            <consortium name="Pathogen Informatics"/>
        </authorList>
    </citation>
    <scope>NUCLEOTIDE SEQUENCE [LARGE SCALE GENOMIC DNA]</scope>
</reference>
<dbReference type="PANTHER" id="PTHR46705:SF4">
    <property type="entry name" value="DOMAIN OF UNKNOWN FUNCTION DB DOMAIN-CONTAINING PROTEIN"/>
    <property type="match status" value="1"/>
</dbReference>
<name>A0A183V072_TOXCA</name>
<organism evidence="3 4">
    <name type="scientific">Toxocara canis</name>
    <name type="common">Canine roundworm</name>
    <dbReference type="NCBI Taxonomy" id="6265"/>
    <lineage>
        <taxon>Eukaryota</taxon>
        <taxon>Metazoa</taxon>
        <taxon>Ecdysozoa</taxon>
        <taxon>Nematoda</taxon>
        <taxon>Chromadorea</taxon>
        <taxon>Rhabditida</taxon>
        <taxon>Spirurina</taxon>
        <taxon>Ascaridomorpha</taxon>
        <taxon>Ascaridoidea</taxon>
        <taxon>Toxocaridae</taxon>
        <taxon>Toxocara</taxon>
    </lineage>
</organism>
<dbReference type="EMBL" id="UYWY01022088">
    <property type="protein sequence ID" value="VDM45463.1"/>
    <property type="molecule type" value="Genomic_DNA"/>
</dbReference>
<dbReference type="InterPro" id="IPR002602">
    <property type="entry name" value="DB"/>
</dbReference>
<reference evidence="4" key="1">
    <citation type="submission" date="2016-06" db="UniProtKB">
        <authorList>
            <consortium name="WormBaseParasite"/>
        </authorList>
    </citation>
    <scope>IDENTIFICATION</scope>
</reference>
<dbReference type="Pfam" id="PF01682">
    <property type="entry name" value="DB"/>
    <property type="match status" value="1"/>
</dbReference>
<accession>A0A183V072</accession>
<protein>
    <submittedName>
        <fullName evidence="4">DB domain-containing protein</fullName>
    </submittedName>
</protein>
<dbReference type="AlphaFoldDB" id="A0A183V072"/>
<feature type="domain" description="Domain of unknown function DB" evidence="1">
    <location>
        <begin position="124"/>
        <end position="226"/>
    </location>
</feature>